<gene>
    <name evidence="11" type="ORF">CKAH01_08285</name>
</gene>
<evidence type="ECO:0000256" key="4">
    <source>
        <dbReference type="ARBA" id="ARBA00007131"/>
    </source>
</evidence>
<evidence type="ECO:0000256" key="7">
    <source>
        <dbReference type="ARBA" id="ARBA00022842"/>
    </source>
</evidence>
<evidence type="ECO:0000259" key="10">
    <source>
        <dbReference type="SMART" id="SM00861"/>
    </source>
</evidence>
<dbReference type="GO" id="GO:0006098">
    <property type="term" value="P:pentose-phosphate shunt"/>
    <property type="evidence" value="ECO:0007669"/>
    <property type="project" value="TreeGrafter"/>
</dbReference>
<dbReference type="InterPro" id="IPR020826">
    <property type="entry name" value="Transketolase_BS"/>
</dbReference>
<keyword evidence="8" id="KW-0786">Thiamine pyrophosphate</keyword>
<dbReference type="InterPro" id="IPR055152">
    <property type="entry name" value="Transketolase-like_C_2"/>
</dbReference>
<dbReference type="FunFam" id="3.40.50.970:FF:000004">
    <property type="entry name" value="Transketolase"/>
    <property type="match status" value="1"/>
</dbReference>
<dbReference type="GO" id="GO:0005829">
    <property type="term" value="C:cytosol"/>
    <property type="evidence" value="ECO:0007669"/>
    <property type="project" value="TreeGrafter"/>
</dbReference>
<name>A0AAE0CZW2_COLKA</name>
<comment type="caution">
    <text evidence="11">The sequence shown here is derived from an EMBL/GenBank/DDBJ whole genome shotgun (WGS) entry which is preliminary data.</text>
</comment>
<keyword evidence="5" id="KW-0808">Transferase</keyword>
<dbReference type="Pfam" id="PF02779">
    <property type="entry name" value="Transket_pyr"/>
    <property type="match status" value="1"/>
</dbReference>
<dbReference type="PROSITE" id="PS00802">
    <property type="entry name" value="TRANSKETOLASE_2"/>
    <property type="match status" value="1"/>
</dbReference>
<keyword evidence="12" id="KW-1185">Reference proteome</keyword>
<comment type="cofactor">
    <cofactor evidence="1">
        <name>Co(2+)</name>
        <dbReference type="ChEBI" id="CHEBI:48828"/>
    </cofactor>
</comment>
<keyword evidence="7" id="KW-0460">Magnesium</keyword>
<comment type="similarity">
    <text evidence="4">Belongs to the transketolase family.</text>
</comment>
<dbReference type="InterPro" id="IPR033247">
    <property type="entry name" value="Transketolase_fam"/>
</dbReference>
<dbReference type="AlphaFoldDB" id="A0AAE0CZW2"/>
<dbReference type="Proteomes" id="UP001281614">
    <property type="component" value="Unassembled WGS sequence"/>
</dbReference>
<keyword evidence="6" id="KW-0479">Metal-binding</keyword>
<dbReference type="SUPFAM" id="SSF52518">
    <property type="entry name" value="Thiamin diphosphate-binding fold (THDP-binding)"/>
    <property type="match status" value="2"/>
</dbReference>
<feature type="domain" description="Transketolase-like pyrimidine-binding" evidence="10">
    <location>
        <begin position="410"/>
        <end position="584"/>
    </location>
</feature>
<dbReference type="SUPFAM" id="SSF52922">
    <property type="entry name" value="TK C-terminal domain-like"/>
    <property type="match status" value="1"/>
</dbReference>
<dbReference type="InterPro" id="IPR029061">
    <property type="entry name" value="THDP-binding"/>
</dbReference>
<evidence type="ECO:0000313" key="12">
    <source>
        <dbReference type="Proteomes" id="UP001281614"/>
    </source>
</evidence>
<accession>A0AAE0CZW2</accession>
<feature type="region of interest" description="Disordered" evidence="9">
    <location>
        <begin position="1"/>
        <end position="33"/>
    </location>
</feature>
<dbReference type="Gene3D" id="3.40.50.920">
    <property type="match status" value="1"/>
</dbReference>
<evidence type="ECO:0000256" key="5">
    <source>
        <dbReference type="ARBA" id="ARBA00022679"/>
    </source>
</evidence>
<dbReference type="PANTHER" id="PTHR43522">
    <property type="entry name" value="TRANSKETOLASE"/>
    <property type="match status" value="1"/>
</dbReference>
<dbReference type="GO" id="GO:0005634">
    <property type="term" value="C:nucleus"/>
    <property type="evidence" value="ECO:0007669"/>
    <property type="project" value="TreeGrafter"/>
</dbReference>
<dbReference type="Pfam" id="PF00456">
    <property type="entry name" value="Transketolase_N"/>
    <property type="match status" value="1"/>
</dbReference>
<dbReference type="InterPro" id="IPR009014">
    <property type="entry name" value="Transketo_C/PFOR_II"/>
</dbReference>
<dbReference type="EMBL" id="VYYT01000488">
    <property type="protein sequence ID" value="KAK2733871.1"/>
    <property type="molecule type" value="Genomic_DNA"/>
</dbReference>
<protein>
    <submittedName>
        <fullName evidence="11">Dihydroxyacetone synthase</fullName>
    </submittedName>
</protein>
<dbReference type="CDD" id="cd02012">
    <property type="entry name" value="TPP_TK"/>
    <property type="match status" value="1"/>
</dbReference>
<comment type="cofactor">
    <cofactor evidence="2">
        <name>Mg(2+)</name>
        <dbReference type="ChEBI" id="CHEBI:18420"/>
    </cofactor>
</comment>
<evidence type="ECO:0000256" key="8">
    <source>
        <dbReference type="ARBA" id="ARBA00023052"/>
    </source>
</evidence>
<dbReference type="InterPro" id="IPR005475">
    <property type="entry name" value="Transketolase-like_Pyr-bd"/>
</dbReference>
<sequence length="732" mass="79415">MSPSKNQCSFHIESVPSGQQPSPNGGKPSFVPPSPALNGHVDVQLKGRRNTLNDDDFAVLALRNLIFDICNQNGGGHGGSAIGMAAIGVALYKHVMRYNPQNPSWFDRDRFVLSNGHTAMFLYALNYLVGYDNFSMDEIKGYGSAKTNGYKTICHAHPEIEVPGVEVTTGPLGQGIANAVGLAIASKHLAARYNEPGLDVVQSRIYCMTGDGCLMEGVALEAISLAGSMQLDNLVLIYDNNQVTCDGPLDWINTEDVNAKMRASGWHVLEIADGNHDVSAVVSALKSAKSLKGKPVFINIRTVIGLGTKAAGTFKAHHGAFDAESMAFSKRLAGQDPTVTHQVPQSSLDYFRKRRTRGKKLEVEWNSMLQEHASAYPEKSLEFQRARNGDRGTEALQMLSGTEASQFTGLATREVNGALLEKLWKTCPTLFGGGADLVNSNKVPYLESDVCHPSVSYAGRYIRYGIREHAMAAISNGLAAYGPGTLLPITATFFMFYLYAAPGVRMGALSHLPVIHIATHDSFAEGQNGPTHQPVEIDSLYRAMPNLAYIRPCDAEETIGSWMLALDNREGPTMLSLGRDPTGAVPSTNRFKVAKGAYVVQEVAGAKLTLASCGTNLHYAVEAAKTLSTSGVPTRVVSSPSFCHFDVQSEEYRRSVFPTDGTPIVSVEEYVATVWARYVTASIGMVSYGYSASSPSNYDRFELDSKGIVKRVRRYLVDLGEENARMAGWRQI</sequence>
<dbReference type="CDD" id="cd07033">
    <property type="entry name" value="TPP_PYR_DXS_TK_like"/>
    <property type="match status" value="1"/>
</dbReference>
<organism evidence="11 12">
    <name type="scientific">Colletotrichum kahawae</name>
    <name type="common">Coffee berry disease fungus</name>
    <dbReference type="NCBI Taxonomy" id="34407"/>
    <lineage>
        <taxon>Eukaryota</taxon>
        <taxon>Fungi</taxon>
        <taxon>Dikarya</taxon>
        <taxon>Ascomycota</taxon>
        <taxon>Pezizomycotina</taxon>
        <taxon>Sordariomycetes</taxon>
        <taxon>Hypocreomycetidae</taxon>
        <taxon>Glomerellales</taxon>
        <taxon>Glomerellaceae</taxon>
        <taxon>Colletotrichum</taxon>
        <taxon>Colletotrichum gloeosporioides species complex</taxon>
    </lineage>
</organism>
<evidence type="ECO:0000256" key="9">
    <source>
        <dbReference type="SAM" id="MobiDB-lite"/>
    </source>
</evidence>
<dbReference type="InterPro" id="IPR005474">
    <property type="entry name" value="Transketolase_N"/>
</dbReference>
<evidence type="ECO:0000256" key="3">
    <source>
        <dbReference type="ARBA" id="ARBA00001964"/>
    </source>
</evidence>
<evidence type="ECO:0000313" key="11">
    <source>
        <dbReference type="EMBL" id="KAK2733871.1"/>
    </source>
</evidence>
<comment type="cofactor">
    <cofactor evidence="3">
        <name>thiamine diphosphate</name>
        <dbReference type="ChEBI" id="CHEBI:58937"/>
    </cofactor>
</comment>
<evidence type="ECO:0000256" key="6">
    <source>
        <dbReference type="ARBA" id="ARBA00022723"/>
    </source>
</evidence>
<evidence type="ECO:0000256" key="1">
    <source>
        <dbReference type="ARBA" id="ARBA00001941"/>
    </source>
</evidence>
<dbReference type="Pfam" id="PF22613">
    <property type="entry name" value="Transketolase_C_1"/>
    <property type="match status" value="1"/>
</dbReference>
<dbReference type="GO" id="GO:0046872">
    <property type="term" value="F:metal ion binding"/>
    <property type="evidence" value="ECO:0007669"/>
    <property type="project" value="UniProtKB-KW"/>
</dbReference>
<evidence type="ECO:0000256" key="2">
    <source>
        <dbReference type="ARBA" id="ARBA00001946"/>
    </source>
</evidence>
<dbReference type="SMART" id="SM00861">
    <property type="entry name" value="Transket_pyr"/>
    <property type="match status" value="1"/>
</dbReference>
<dbReference type="PANTHER" id="PTHR43522:SF6">
    <property type="entry name" value="TRANSKETOLASE-LIKE PYRIMIDINE-BINDING DOMAIN-CONTAINING PROTEIN-RELATED"/>
    <property type="match status" value="1"/>
</dbReference>
<reference evidence="11" key="1">
    <citation type="submission" date="2023-02" db="EMBL/GenBank/DDBJ databases">
        <title>Colletotrichum kahawae CIFC_Que2 genome sequencing and assembly.</title>
        <authorList>
            <person name="Baroncelli R."/>
        </authorList>
    </citation>
    <scope>NUCLEOTIDE SEQUENCE</scope>
    <source>
        <strain evidence="11">CIFC_Que2</strain>
    </source>
</reference>
<proteinExistence type="inferred from homology"/>
<dbReference type="GO" id="GO:0004802">
    <property type="term" value="F:transketolase activity"/>
    <property type="evidence" value="ECO:0007669"/>
    <property type="project" value="TreeGrafter"/>
</dbReference>
<dbReference type="Gene3D" id="3.40.50.970">
    <property type="match status" value="2"/>
</dbReference>